<keyword evidence="2" id="KW-1185">Reference proteome</keyword>
<sequence length="73" mass="8060">MTQLIQQHPVLAFVAFAVVAGAIYQASSALADFLEACAEERRAFAAMHAANVEAIEAEVERDTDRHRRNYPEA</sequence>
<dbReference type="RefSeq" id="WP_198576350.1">
    <property type="nucleotide sequence ID" value="NZ_JADWOX010000007.1"/>
</dbReference>
<name>A0ABS0SXR6_9CAUL</name>
<proteinExistence type="predicted"/>
<evidence type="ECO:0000313" key="1">
    <source>
        <dbReference type="EMBL" id="MBI1684437.1"/>
    </source>
</evidence>
<reference evidence="1 2" key="1">
    <citation type="submission" date="2020-11" db="EMBL/GenBank/DDBJ databases">
        <title>genome sequence of strain KACC 18849.</title>
        <authorList>
            <person name="Gao J."/>
            <person name="Zhang X."/>
        </authorList>
    </citation>
    <scope>NUCLEOTIDE SEQUENCE [LARGE SCALE GENOMIC DNA]</scope>
    <source>
        <strain evidence="1 2">KACC 18849</strain>
    </source>
</reference>
<gene>
    <name evidence="1" type="ORF">I4Q42_12235</name>
</gene>
<dbReference type="EMBL" id="JADWOX010000007">
    <property type="protein sequence ID" value="MBI1684437.1"/>
    <property type="molecule type" value="Genomic_DNA"/>
</dbReference>
<protein>
    <submittedName>
        <fullName evidence="1">Uncharacterized protein</fullName>
    </submittedName>
</protein>
<comment type="caution">
    <text evidence="1">The sequence shown here is derived from an EMBL/GenBank/DDBJ whole genome shotgun (WGS) entry which is preliminary data.</text>
</comment>
<organism evidence="1 2">
    <name type="scientific">Caulobacter hibisci</name>
    <dbReference type="NCBI Taxonomy" id="2035993"/>
    <lineage>
        <taxon>Bacteria</taxon>
        <taxon>Pseudomonadati</taxon>
        <taxon>Pseudomonadota</taxon>
        <taxon>Alphaproteobacteria</taxon>
        <taxon>Caulobacterales</taxon>
        <taxon>Caulobacteraceae</taxon>
        <taxon>Caulobacter</taxon>
    </lineage>
</organism>
<accession>A0ABS0SXR6</accession>
<evidence type="ECO:0000313" key="2">
    <source>
        <dbReference type="Proteomes" id="UP000639859"/>
    </source>
</evidence>
<dbReference type="Proteomes" id="UP000639859">
    <property type="component" value="Unassembled WGS sequence"/>
</dbReference>